<protein>
    <submittedName>
        <fullName evidence="1">Uncharacterized protein</fullName>
    </submittedName>
</protein>
<keyword evidence="2" id="KW-1185">Reference proteome</keyword>
<accession>A0ACC1PWZ3</accession>
<gene>
    <name evidence="1" type="ORF">NUW54_g5358</name>
</gene>
<evidence type="ECO:0000313" key="1">
    <source>
        <dbReference type="EMBL" id="KAJ3003325.1"/>
    </source>
</evidence>
<dbReference type="Proteomes" id="UP001144978">
    <property type="component" value="Unassembled WGS sequence"/>
</dbReference>
<sequence>MRPSPKAAYGFVLGPAERRRWAIWYGKYMDRNFEKNLSKLSPEEMEKELQANDIVVINYLPGFMVDERGMDYLFVLRDDATGRGMVAHTDPELMKKLAKRLGVPDQEAGWYRVLFGAK</sequence>
<comment type="caution">
    <text evidence="1">The sequence shown here is derived from an EMBL/GenBank/DDBJ whole genome shotgun (WGS) entry which is preliminary data.</text>
</comment>
<reference evidence="1" key="1">
    <citation type="submission" date="2022-08" db="EMBL/GenBank/DDBJ databases">
        <title>Genome Sequence of Pycnoporus sanguineus.</title>
        <authorList>
            <person name="Buettner E."/>
        </authorList>
    </citation>
    <scope>NUCLEOTIDE SEQUENCE</scope>
    <source>
        <strain evidence="1">CG-C14</strain>
    </source>
</reference>
<organism evidence="1 2">
    <name type="scientific">Trametes sanguinea</name>
    <dbReference type="NCBI Taxonomy" id="158606"/>
    <lineage>
        <taxon>Eukaryota</taxon>
        <taxon>Fungi</taxon>
        <taxon>Dikarya</taxon>
        <taxon>Basidiomycota</taxon>
        <taxon>Agaricomycotina</taxon>
        <taxon>Agaricomycetes</taxon>
        <taxon>Polyporales</taxon>
        <taxon>Polyporaceae</taxon>
        <taxon>Trametes</taxon>
    </lineage>
</organism>
<evidence type="ECO:0000313" key="2">
    <source>
        <dbReference type="Proteomes" id="UP001144978"/>
    </source>
</evidence>
<name>A0ACC1PWZ3_9APHY</name>
<dbReference type="EMBL" id="JANSHE010001312">
    <property type="protein sequence ID" value="KAJ3003325.1"/>
    <property type="molecule type" value="Genomic_DNA"/>
</dbReference>
<proteinExistence type="predicted"/>